<sequence length="148" mass="16882">MAKRLKERSRAHEIFVSPCANANELMAERDLTKNELLKQLVNGDTLKVKRKKNQPNEENCLVILGYAGLSTNCKDLEKFLRNNTVQTFARLHVAWRLSRRRIASFGFSIDVTQALYLALAFSANQRLLGPMDPQSCRGNKLLIIHAVW</sequence>
<dbReference type="Proteomes" id="UP000242146">
    <property type="component" value="Unassembled WGS sequence"/>
</dbReference>
<dbReference type="OrthoDB" id="2282777at2759"/>
<dbReference type="AlphaFoldDB" id="A0A1X2GN25"/>
<evidence type="ECO:0000313" key="2">
    <source>
        <dbReference type="Proteomes" id="UP000242146"/>
    </source>
</evidence>
<proteinExistence type="predicted"/>
<protein>
    <submittedName>
        <fullName evidence="1">Uncharacterized protein</fullName>
    </submittedName>
</protein>
<reference evidence="1 2" key="1">
    <citation type="submission" date="2016-07" db="EMBL/GenBank/DDBJ databases">
        <title>Pervasive Adenine N6-methylation of Active Genes in Fungi.</title>
        <authorList>
            <consortium name="DOE Joint Genome Institute"/>
            <person name="Mondo S.J."/>
            <person name="Dannebaum R.O."/>
            <person name="Kuo R.C."/>
            <person name="Labutti K."/>
            <person name="Haridas S."/>
            <person name="Kuo A."/>
            <person name="Salamov A."/>
            <person name="Ahrendt S.R."/>
            <person name="Lipzen A."/>
            <person name="Sullivan W."/>
            <person name="Andreopoulos W.B."/>
            <person name="Clum A."/>
            <person name="Lindquist E."/>
            <person name="Daum C."/>
            <person name="Ramamoorthy G.K."/>
            <person name="Gryganskyi A."/>
            <person name="Culley D."/>
            <person name="Magnuson J.K."/>
            <person name="James T.Y."/>
            <person name="O'Malley M.A."/>
            <person name="Stajich J.E."/>
            <person name="Spatafora J.W."/>
            <person name="Visel A."/>
            <person name="Grigoriev I.V."/>
        </authorList>
    </citation>
    <scope>NUCLEOTIDE SEQUENCE [LARGE SCALE GENOMIC DNA]</scope>
    <source>
        <strain evidence="1 2">NRRL 3301</strain>
    </source>
</reference>
<comment type="caution">
    <text evidence="1">The sequence shown here is derived from an EMBL/GenBank/DDBJ whole genome shotgun (WGS) entry which is preliminary data.</text>
</comment>
<evidence type="ECO:0000313" key="1">
    <source>
        <dbReference type="EMBL" id="ORX56813.1"/>
    </source>
</evidence>
<keyword evidence="2" id="KW-1185">Reference proteome</keyword>
<name>A0A1X2GN25_9FUNG</name>
<dbReference type="EMBL" id="MCGT01000009">
    <property type="protein sequence ID" value="ORX56813.1"/>
    <property type="molecule type" value="Genomic_DNA"/>
</dbReference>
<gene>
    <name evidence="1" type="ORF">DM01DRAFT_1303141</name>
</gene>
<accession>A0A1X2GN25</accession>
<organism evidence="1 2">
    <name type="scientific">Hesseltinella vesiculosa</name>
    <dbReference type="NCBI Taxonomy" id="101127"/>
    <lineage>
        <taxon>Eukaryota</taxon>
        <taxon>Fungi</taxon>
        <taxon>Fungi incertae sedis</taxon>
        <taxon>Mucoromycota</taxon>
        <taxon>Mucoromycotina</taxon>
        <taxon>Mucoromycetes</taxon>
        <taxon>Mucorales</taxon>
        <taxon>Cunninghamellaceae</taxon>
        <taxon>Hesseltinella</taxon>
    </lineage>
</organism>